<sequence length="106" mass="11607">IGVEGELYISGIQLARGYLSQREPTAAAFIANPFVAGERVYKTGDVAPYRPDGNIEYYGRADRQIKLRGQRIELSEMKTPLPSSFGQCLALVILGIKSLFASAIGW</sequence>
<dbReference type="GO" id="GO:0044550">
    <property type="term" value="P:secondary metabolite biosynthetic process"/>
    <property type="evidence" value="ECO:0007669"/>
    <property type="project" value="TreeGrafter"/>
</dbReference>
<feature type="non-terminal residue" evidence="2">
    <location>
        <position position="1"/>
    </location>
</feature>
<dbReference type="GO" id="GO:0043041">
    <property type="term" value="P:amino acid activation for nonribosomal peptide biosynthetic process"/>
    <property type="evidence" value="ECO:0007669"/>
    <property type="project" value="TreeGrafter"/>
</dbReference>
<gene>
    <name evidence="2" type="ORF">HYDPIDRAFT_103984</name>
</gene>
<dbReference type="OrthoDB" id="416786at2759"/>
<dbReference type="Proteomes" id="UP000053820">
    <property type="component" value="Unassembled WGS sequence"/>
</dbReference>
<organism evidence="2 3">
    <name type="scientific">Hydnomerulius pinastri MD-312</name>
    <dbReference type="NCBI Taxonomy" id="994086"/>
    <lineage>
        <taxon>Eukaryota</taxon>
        <taxon>Fungi</taxon>
        <taxon>Dikarya</taxon>
        <taxon>Basidiomycota</taxon>
        <taxon>Agaricomycotina</taxon>
        <taxon>Agaricomycetes</taxon>
        <taxon>Agaricomycetidae</taxon>
        <taxon>Boletales</taxon>
        <taxon>Boletales incertae sedis</taxon>
        <taxon>Leucogyrophana</taxon>
    </lineage>
</organism>
<dbReference type="AlphaFoldDB" id="A0A0C9VWS3"/>
<evidence type="ECO:0000313" key="2">
    <source>
        <dbReference type="EMBL" id="KIJ57673.1"/>
    </source>
</evidence>
<evidence type="ECO:0000256" key="1">
    <source>
        <dbReference type="ARBA" id="ARBA00023268"/>
    </source>
</evidence>
<accession>A0A0C9VWS3</accession>
<keyword evidence="1" id="KW-0511">Multifunctional enzyme</keyword>
<protein>
    <recommendedName>
        <fullName evidence="4">AMP-dependent synthetase/ligase domain-containing protein</fullName>
    </recommendedName>
</protein>
<dbReference type="HOGENOM" id="CLU_2229487_0_0_1"/>
<dbReference type="Gene3D" id="2.30.38.10">
    <property type="entry name" value="Luciferase, Domain 3"/>
    <property type="match status" value="1"/>
</dbReference>
<dbReference type="PANTHER" id="PTHR45527">
    <property type="entry name" value="NONRIBOSOMAL PEPTIDE SYNTHETASE"/>
    <property type="match status" value="1"/>
</dbReference>
<evidence type="ECO:0008006" key="4">
    <source>
        <dbReference type="Google" id="ProtNLM"/>
    </source>
</evidence>
<keyword evidence="3" id="KW-1185">Reference proteome</keyword>
<proteinExistence type="predicted"/>
<dbReference type="PANTHER" id="PTHR45527:SF1">
    <property type="entry name" value="FATTY ACID SYNTHASE"/>
    <property type="match status" value="1"/>
</dbReference>
<dbReference type="GO" id="GO:0005737">
    <property type="term" value="C:cytoplasm"/>
    <property type="evidence" value="ECO:0007669"/>
    <property type="project" value="TreeGrafter"/>
</dbReference>
<dbReference type="EMBL" id="KN840186">
    <property type="protein sequence ID" value="KIJ57673.1"/>
    <property type="molecule type" value="Genomic_DNA"/>
</dbReference>
<name>A0A0C9VWS3_9AGAM</name>
<dbReference type="GO" id="GO:0031177">
    <property type="term" value="F:phosphopantetheine binding"/>
    <property type="evidence" value="ECO:0007669"/>
    <property type="project" value="TreeGrafter"/>
</dbReference>
<dbReference type="SUPFAM" id="SSF56801">
    <property type="entry name" value="Acetyl-CoA synthetase-like"/>
    <property type="match status" value="1"/>
</dbReference>
<reference evidence="2 3" key="1">
    <citation type="submission" date="2014-04" db="EMBL/GenBank/DDBJ databases">
        <title>Evolutionary Origins and Diversification of the Mycorrhizal Mutualists.</title>
        <authorList>
            <consortium name="DOE Joint Genome Institute"/>
            <consortium name="Mycorrhizal Genomics Consortium"/>
            <person name="Kohler A."/>
            <person name="Kuo A."/>
            <person name="Nagy L.G."/>
            <person name="Floudas D."/>
            <person name="Copeland A."/>
            <person name="Barry K.W."/>
            <person name="Cichocki N."/>
            <person name="Veneault-Fourrey C."/>
            <person name="LaButti K."/>
            <person name="Lindquist E.A."/>
            <person name="Lipzen A."/>
            <person name="Lundell T."/>
            <person name="Morin E."/>
            <person name="Murat C."/>
            <person name="Riley R."/>
            <person name="Ohm R."/>
            <person name="Sun H."/>
            <person name="Tunlid A."/>
            <person name="Henrissat B."/>
            <person name="Grigoriev I.V."/>
            <person name="Hibbett D.S."/>
            <person name="Martin F."/>
        </authorList>
    </citation>
    <scope>NUCLEOTIDE SEQUENCE [LARGE SCALE GENOMIC DNA]</scope>
    <source>
        <strain evidence="2 3">MD-312</strain>
    </source>
</reference>
<evidence type="ECO:0000313" key="3">
    <source>
        <dbReference type="Proteomes" id="UP000053820"/>
    </source>
</evidence>